<protein>
    <submittedName>
        <fullName evidence="1">Uncharacterized protein</fullName>
    </submittedName>
</protein>
<reference evidence="1 2" key="1">
    <citation type="submission" date="2024-02" db="EMBL/GenBank/DDBJ databases">
        <authorList>
            <person name="Chen Y."/>
            <person name="Shah S."/>
            <person name="Dougan E. K."/>
            <person name="Thang M."/>
            <person name="Chan C."/>
        </authorList>
    </citation>
    <scope>NUCLEOTIDE SEQUENCE [LARGE SCALE GENOMIC DNA]</scope>
</reference>
<gene>
    <name evidence="1" type="ORF">SCF082_LOCUS26602</name>
</gene>
<dbReference type="Gene3D" id="2.80.10.50">
    <property type="match status" value="1"/>
</dbReference>
<accession>A0ABP0MBK6</accession>
<comment type="caution">
    <text evidence="1">The sequence shown here is derived from an EMBL/GenBank/DDBJ whole genome shotgun (WGS) entry which is preliminary data.</text>
</comment>
<dbReference type="SUPFAM" id="SSF56399">
    <property type="entry name" value="ADP-ribosylation"/>
    <property type="match status" value="1"/>
</dbReference>
<evidence type="ECO:0000313" key="1">
    <source>
        <dbReference type="EMBL" id="CAK9047499.1"/>
    </source>
</evidence>
<proteinExistence type="predicted"/>
<dbReference type="Proteomes" id="UP001642464">
    <property type="component" value="Unassembled WGS sequence"/>
</dbReference>
<sequence>MHFRSDSLSVTRTLLGTSLLGSLILASQRIQSPKARRIPCTATSAKRDALLHQFRDAFYVKGYHSGRYLGATHDGHVIHDEVPTEFHLFVFVPGMDVFTGFVKLYHLASDRSIFVTPEGLLGCYHGDFEEHWWRVLPRDDKGSFSLVNFATEFLIYSNSDGRLGSFLGDYFEDQLFWCEHPARAGTAVLPIESEELVGVEDAGFLWEGCRPVYTDAFQVRHYVRPSGDDQLQGLGEVWRALAPIGWGSAADLKLEEMQQPHRWAIEHIPFLKHLAAQGLISERHARNCVYAAAPIGAVRFRHNGLRPLGALGFALEPTSNGRHVPLERSWKRAWHGSSLHHIEGIASEGLRVGKKGIYLSPSFQYTFCLYSLPDLCVDHARFRLVVEVRVRPGAFSEHGDHYKFCELQHVEPRIPLDCLEWEVGKDAEAVQVVGLVLKQLKPSEPSLRHDTNIRHGCQELIARVRQRLTPLKAQAEAVAKAKVSVVALAAGQAVLFPKEVLGRELASRDLTQWLQKLQATIQDPASAKDLGGPHLALDAPLGADDFPEAAQELQPKGLFGRLWEKCTELFRFVELPSEPMVWLFGLMLGWPLIQNLFGGTAPSEPSSSAQIKEGDLVKVENLEVHKEYNGLQGRVVGRMAADGDIKHRVQLQIGSETKVLAIRERNLRPCAAR</sequence>
<evidence type="ECO:0000313" key="2">
    <source>
        <dbReference type="Proteomes" id="UP001642464"/>
    </source>
</evidence>
<name>A0ABP0MBK6_9DINO</name>
<organism evidence="1 2">
    <name type="scientific">Durusdinium trenchii</name>
    <dbReference type="NCBI Taxonomy" id="1381693"/>
    <lineage>
        <taxon>Eukaryota</taxon>
        <taxon>Sar</taxon>
        <taxon>Alveolata</taxon>
        <taxon>Dinophyceae</taxon>
        <taxon>Suessiales</taxon>
        <taxon>Symbiodiniaceae</taxon>
        <taxon>Durusdinium</taxon>
    </lineage>
</organism>
<keyword evidence="2" id="KW-1185">Reference proteome</keyword>
<dbReference type="EMBL" id="CAXAMM010020224">
    <property type="protein sequence ID" value="CAK9047499.1"/>
    <property type="molecule type" value="Genomic_DNA"/>
</dbReference>